<dbReference type="AlphaFoldDB" id="F0RX90"/>
<keyword evidence="11" id="KW-1185">Reference proteome</keyword>
<dbReference type="PANTHER" id="PTHR15822">
    <property type="entry name" value="TRAF AND TNF RECEPTOR-ASSOCIATED PROTEIN"/>
    <property type="match status" value="1"/>
</dbReference>
<evidence type="ECO:0000256" key="1">
    <source>
        <dbReference type="ARBA" id="ARBA00001936"/>
    </source>
</evidence>
<dbReference type="Proteomes" id="UP000008466">
    <property type="component" value="Chromosome"/>
</dbReference>
<evidence type="ECO:0000256" key="2">
    <source>
        <dbReference type="ARBA" id="ARBA00001946"/>
    </source>
</evidence>
<dbReference type="HOGENOM" id="CLU_1119254_0_0_12"/>
<keyword evidence="7" id="KW-0460">Magnesium</keyword>
<evidence type="ECO:0000259" key="9">
    <source>
        <dbReference type="Pfam" id="PF03372"/>
    </source>
</evidence>
<dbReference type="InterPro" id="IPR005135">
    <property type="entry name" value="Endo/exonuclease/phosphatase"/>
</dbReference>
<keyword evidence="6" id="KW-0378">Hydrolase</keyword>
<reference evidence="11" key="1">
    <citation type="submission" date="2011-02" db="EMBL/GenBank/DDBJ databases">
        <title>Complete sequence of Spirochaeta sp. Buddy.</title>
        <authorList>
            <person name="Lucas S."/>
            <person name="Copeland A."/>
            <person name="Lapidus A."/>
            <person name="Cheng J.-F."/>
            <person name="Goodwin L."/>
            <person name="Pitluck S."/>
            <person name="Zeytun A."/>
            <person name="Detter J.C."/>
            <person name="Han C."/>
            <person name="Tapia R."/>
            <person name="Land M."/>
            <person name="Hauser L."/>
            <person name="Kyrpides N."/>
            <person name="Ivanova N."/>
            <person name="Mikhailova N."/>
            <person name="Pagani I."/>
            <person name="Ritalahti K.M."/>
            <person name="Loeffler F.E."/>
            <person name="Woyke T."/>
        </authorList>
    </citation>
    <scope>NUCLEOTIDE SEQUENCE [LARGE SCALE GENOMIC DNA]</scope>
    <source>
        <strain evidence="11">ATCC BAA-1886 / DSM 22777 / Buddy</strain>
    </source>
</reference>
<dbReference type="InterPro" id="IPR051547">
    <property type="entry name" value="TDP2-like"/>
</dbReference>
<evidence type="ECO:0000256" key="4">
    <source>
        <dbReference type="ARBA" id="ARBA00022723"/>
    </source>
</evidence>
<dbReference type="GO" id="GO:0046872">
    <property type="term" value="F:metal ion binding"/>
    <property type="evidence" value="ECO:0007669"/>
    <property type="project" value="UniProtKB-KW"/>
</dbReference>
<organism evidence="10 11">
    <name type="scientific">Sphaerochaeta globosa (strain ATCC BAA-1886 / DSM 22777 / Buddy)</name>
    <name type="common">Spirochaeta sp. (strain Buddy)</name>
    <dbReference type="NCBI Taxonomy" id="158189"/>
    <lineage>
        <taxon>Bacteria</taxon>
        <taxon>Pseudomonadati</taxon>
        <taxon>Spirochaetota</taxon>
        <taxon>Spirochaetia</taxon>
        <taxon>Spirochaetales</taxon>
        <taxon>Sphaerochaetaceae</taxon>
        <taxon>Sphaerochaeta</taxon>
    </lineage>
</organism>
<dbReference type="EMBL" id="CP002541">
    <property type="protein sequence ID" value="ADY11940.1"/>
    <property type="molecule type" value="Genomic_DNA"/>
</dbReference>
<keyword evidence="10" id="KW-0255">Endonuclease</keyword>
<dbReference type="GO" id="GO:0006281">
    <property type="term" value="P:DNA repair"/>
    <property type="evidence" value="ECO:0007669"/>
    <property type="project" value="UniProtKB-KW"/>
</dbReference>
<dbReference type="GO" id="GO:0004519">
    <property type="term" value="F:endonuclease activity"/>
    <property type="evidence" value="ECO:0007669"/>
    <property type="project" value="UniProtKB-KW"/>
</dbReference>
<dbReference type="STRING" id="158189.SpiBuddy_0095"/>
<dbReference type="Gene3D" id="3.60.10.10">
    <property type="entry name" value="Endonuclease/exonuclease/phosphatase"/>
    <property type="match status" value="1"/>
</dbReference>
<dbReference type="OrthoDB" id="9793162at2"/>
<evidence type="ECO:0000256" key="8">
    <source>
        <dbReference type="ARBA" id="ARBA00023204"/>
    </source>
</evidence>
<keyword evidence="8" id="KW-0234">DNA repair</keyword>
<dbReference type="PANTHER" id="PTHR15822:SF4">
    <property type="entry name" value="TYROSYL-DNA PHOSPHODIESTERASE 2"/>
    <property type="match status" value="1"/>
</dbReference>
<dbReference type="KEGG" id="sbu:SpiBuddy_0095"/>
<proteinExistence type="predicted"/>
<evidence type="ECO:0000313" key="11">
    <source>
        <dbReference type="Proteomes" id="UP000008466"/>
    </source>
</evidence>
<sequence>MQRISLITLNLWNTEYWEQRRTCVVSFVQTFHADIYCFQEVREQTLCVLDSALSEYQRIEGPEEGWRCENSIYVKKSLFTVLDYGRVDLQMPEIHRGVFWARLRTTDNRPLFVATMHLTHQLNADELRTGIGYRHGEAHRAAKALNSLIGDDDAIICGDFNDPVHPARIFSQEAGFTEVFTALGLCAPVTFPCPYLSNEGFLVEAIDKIMLRGNIKPVLATSPQYTIVGGVLSDHWPVAAVLDIGL</sequence>
<keyword evidence="10" id="KW-0269">Exonuclease</keyword>
<protein>
    <submittedName>
        <fullName evidence="10">Endonuclease/exonuclease/phosphatase</fullName>
    </submittedName>
</protein>
<evidence type="ECO:0000256" key="5">
    <source>
        <dbReference type="ARBA" id="ARBA00022763"/>
    </source>
</evidence>
<dbReference type="InterPro" id="IPR036691">
    <property type="entry name" value="Endo/exonu/phosph_ase_sf"/>
</dbReference>
<evidence type="ECO:0000256" key="6">
    <source>
        <dbReference type="ARBA" id="ARBA00022801"/>
    </source>
</evidence>
<comment type="cofactor">
    <cofactor evidence="1">
        <name>Mn(2+)</name>
        <dbReference type="ChEBI" id="CHEBI:29035"/>
    </cofactor>
</comment>
<dbReference type="RefSeq" id="WP_013605793.1">
    <property type="nucleotide sequence ID" value="NC_015152.1"/>
</dbReference>
<name>F0RX90_SPHGB</name>
<dbReference type="SUPFAM" id="SSF56219">
    <property type="entry name" value="DNase I-like"/>
    <property type="match status" value="1"/>
</dbReference>
<keyword evidence="5" id="KW-0227">DNA damage</keyword>
<gene>
    <name evidence="10" type="ordered locus">SpiBuddy_0095</name>
</gene>
<feature type="domain" description="Endonuclease/exonuclease/phosphatase" evidence="9">
    <location>
        <begin position="8"/>
        <end position="217"/>
    </location>
</feature>
<accession>F0RX90</accession>
<evidence type="ECO:0000256" key="7">
    <source>
        <dbReference type="ARBA" id="ARBA00022842"/>
    </source>
</evidence>
<dbReference type="Pfam" id="PF03372">
    <property type="entry name" value="Exo_endo_phos"/>
    <property type="match status" value="1"/>
</dbReference>
<keyword evidence="4" id="KW-0479">Metal-binding</keyword>
<evidence type="ECO:0000256" key="3">
    <source>
        <dbReference type="ARBA" id="ARBA00022722"/>
    </source>
</evidence>
<keyword evidence="3" id="KW-0540">Nuclease</keyword>
<dbReference type="eggNOG" id="COG3021">
    <property type="taxonomic scope" value="Bacteria"/>
</dbReference>
<comment type="cofactor">
    <cofactor evidence="2">
        <name>Mg(2+)</name>
        <dbReference type="ChEBI" id="CHEBI:18420"/>
    </cofactor>
</comment>
<dbReference type="GO" id="GO:0004527">
    <property type="term" value="F:exonuclease activity"/>
    <property type="evidence" value="ECO:0007669"/>
    <property type="project" value="UniProtKB-KW"/>
</dbReference>
<evidence type="ECO:0000313" key="10">
    <source>
        <dbReference type="EMBL" id="ADY11940.1"/>
    </source>
</evidence>